<feature type="compositionally biased region" description="Basic and acidic residues" evidence="17">
    <location>
        <begin position="20"/>
        <end position="31"/>
    </location>
</feature>
<reference evidence="19" key="1">
    <citation type="journal article" date="2023" name="Mol. Biol. Evol.">
        <title>Third-Generation Sequencing Reveals the Adaptive Role of the Epigenome in Three Deep-Sea Polychaetes.</title>
        <authorList>
            <person name="Perez M."/>
            <person name="Aroh O."/>
            <person name="Sun Y."/>
            <person name="Lan Y."/>
            <person name="Juniper S.K."/>
            <person name="Young C.R."/>
            <person name="Angers B."/>
            <person name="Qian P.Y."/>
        </authorList>
    </citation>
    <scope>NUCLEOTIDE SEQUENCE</scope>
    <source>
        <strain evidence="19">P08H-3</strain>
    </source>
</reference>
<keyword evidence="16" id="KW-0175">Coiled coil</keyword>
<dbReference type="EMBL" id="JAODUP010000003">
    <property type="protein sequence ID" value="KAK2170342.1"/>
    <property type="molecule type" value="Genomic_DNA"/>
</dbReference>
<feature type="region of interest" description="Disordered" evidence="17">
    <location>
        <begin position="1084"/>
        <end position="1112"/>
    </location>
</feature>
<evidence type="ECO:0000256" key="4">
    <source>
        <dbReference type="ARBA" id="ARBA00004626"/>
    </source>
</evidence>
<feature type="compositionally biased region" description="Low complexity" evidence="17">
    <location>
        <begin position="617"/>
        <end position="633"/>
    </location>
</feature>
<feature type="domain" description="Septin-type G" evidence="18">
    <location>
        <begin position="762"/>
        <end position="1034"/>
    </location>
</feature>
<feature type="compositionally biased region" description="Basic and acidic residues" evidence="17">
    <location>
        <begin position="252"/>
        <end position="284"/>
    </location>
</feature>
<feature type="compositionally biased region" description="Polar residues" evidence="17">
    <location>
        <begin position="592"/>
        <end position="604"/>
    </location>
</feature>
<keyword evidence="12" id="KW-0206">Cytoskeleton</keyword>
<protein>
    <recommendedName>
        <fullName evidence="18">Septin-type G domain-containing protein</fullName>
    </recommendedName>
</protein>
<sequence length="1142" mass="127429">MAFRSNSYAGLCSSSEQSSEDMKSRPHHTASVEHIDFRKAFDFADKCSKEGSKSVDKISAFKPVYVRRPMQALHSFDSLNTGPDPAVETAQMKDNSALTEPSNTIEHLEGAAGELQRVFDQLAAELEHEANELRKETREKSPRPPKQVYLARANSDCGPSVIGCKTSSQESNSSLVTNERETRLPQTVSNTPASSLKPPLSRGSTSPVSPKRNYYSEGRRGSTGECSSSGWNKSVYTGKVSSTSSSLSTSPVRERFAARRRADSLERGRDVSRSGLEQERDGERSVVTQRITHWEGATDGDASLVSQRKSALEKKREVENSAFSRRRSSLERDVNAGTVFQRRSSMERSVDSAASSRQRSTSRERAEARLTALQKLSASREKFEDYVPCNQRNRNLTSKDTFNSGGLHFNQQGTSDTDSRSTQFASKHNLMSDHIERSPSQEIFCTGDVYKSADAGRVTESPHNDRIEKSGEIRLKKRLSNRESSPAYDTYPGKDVLTKSGRHLSPKVENHIVVLTDRPPSGVYQPSYNSGRLDTNELGLTEQQLFRPICQESDHHNNDHLASNTDLTISVSDFNLSPHQIHSDRKSKPHGQHNTLSVPSSSDGPASIPDEIQMAASVQSQSLSSSTESLGSTDPEEAAADLDFPQVLDKVVSRYELERKSEQESERSSSPIKDSTTGLSLEDKPVFNSAENINKMQKYKISNFFSNENLNHKREPANFTNGILAQTSSESSTKQSFVNPEMPGYVGFANLPNQVHRKSVKKGFEFTLMVVGESGLGKSTLVNSLFMTDLYPERNIPGAAERIHKTVSIEAATVEIEERGVRLRLTVVDTPGYGDAMNSTDCFKSIIKYVDDQFEKYLNDESGLNRKNIVDNRIHACFYFINPAGHGLKPLDIVFMRALHHKVNIVPVIAKADTLTKPEVARLKKKIMDEIEENGINIYSLPDCDSDEDESYKESCEELKAAVPFAVVGSNQVMDVRGHKVRARTYPWGVVEVENPDHCDFIKLRTMFITHMQDLQEVTQEVHYENFRSQRLASGPPKLRASKSRSREVDSALSEQDRLLQERELEIRRMKEELLRMQEQVKKQQQLSMSSGNVADKKTINSNVSSSVPHGMNNRQEMTAAINGQANGKMTKKAPIVQMNQV</sequence>
<evidence type="ECO:0000256" key="1">
    <source>
        <dbReference type="ARBA" id="ARBA00004186"/>
    </source>
</evidence>
<keyword evidence="9" id="KW-0498">Mitosis</keyword>
<evidence type="ECO:0000256" key="3">
    <source>
        <dbReference type="ARBA" id="ARBA00004309"/>
    </source>
</evidence>
<evidence type="ECO:0000256" key="10">
    <source>
        <dbReference type="ARBA" id="ARBA00023134"/>
    </source>
</evidence>
<feature type="compositionally biased region" description="Polar residues" evidence="17">
    <location>
        <begin position="165"/>
        <end position="177"/>
    </location>
</feature>
<feature type="compositionally biased region" description="Polar residues" evidence="17">
    <location>
        <begin position="224"/>
        <end position="235"/>
    </location>
</feature>
<evidence type="ECO:0000256" key="9">
    <source>
        <dbReference type="ARBA" id="ARBA00022776"/>
    </source>
</evidence>
<comment type="similarity">
    <text evidence="15">Belongs to the TRAFAC class TrmE-Era-EngA-EngB-Septin-like GTPase superfamily. Septin GTPase family.</text>
</comment>
<comment type="caution">
    <text evidence="19">The sequence shown here is derived from an EMBL/GenBank/DDBJ whole genome shotgun (WGS) entry which is preliminary data.</text>
</comment>
<dbReference type="GO" id="GO:0005819">
    <property type="term" value="C:spindle"/>
    <property type="evidence" value="ECO:0007669"/>
    <property type="project" value="UniProtKB-SubCell"/>
</dbReference>
<dbReference type="GO" id="GO:0032154">
    <property type="term" value="C:cleavage furrow"/>
    <property type="evidence" value="ECO:0007669"/>
    <property type="project" value="UniProtKB-SubCell"/>
</dbReference>
<evidence type="ECO:0000256" key="14">
    <source>
        <dbReference type="ARBA" id="ARBA00023306"/>
    </source>
</evidence>
<feature type="region of interest" description="Disordered" evidence="17">
    <location>
        <begin position="160"/>
        <end position="286"/>
    </location>
</feature>
<keyword evidence="13" id="KW-0966">Cell projection</keyword>
<dbReference type="Proteomes" id="UP001208570">
    <property type="component" value="Unassembled WGS sequence"/>
</dbReference>
<keyword evidence="8 15" id="KW-0547">Nucleotide-binding</keyword>
<dbReference type="GO" id="GO:0030496">
    <property type="term" value="C:midbody"/>
    <property type="evidence" value="ECO:0007669"/>
    <property type="project" value="UniProtKB-SubCell"/>
</dbReference>
<proteinExistence type="inferred from homology"/>
<evidence type="ECO:0000256" key="8">
    <source>
        <dbReference type="ARBA" id="ARBA00022741"/>
    </source>
</evidence>
<keyword evidence="14" id="KW-0131">Cell cycle</keyword>
<feature type="compositionally biased region" description="Polar residues" evidence="17">
    <location>
        <begin position="1084"/>
        <end position="1093"/>
    </location>
</feature>
<evidence type="ECO:0000313" key="19">
    <source>
        <dbReference type="EMBL" id="KAK2170342.1"/>
    </source>
</evidence>
<evidence type="ECO:0000256" key="15">
    <source>
        <dbReference type="RuleBase" id="RU004560"/>
    </source>
</evidence>
<evidence type="ECO:0000259" key="18">
    <source>
        <dbReference type="PROSITE" id="PS51719"/>
    </source>
</evidence>
<organism evidence="19 20">
    <name type="scientific">Paralvinella palmiformis</name>
    <dbReference type="NCBI Taxonomy" id="53620"/>
    <lineage>
        <taxon>Eukaryota</taxon>
        <taxon>Metazoa</taxon>
        <taxon>Spiralia</taxon>
        <taxon>Lophotrochozoa</taxon>
        <taxon>Annelida</taxon>
        <taxon>Polychaeta</taxon>
        <taxon>Sedentaria</taxon>
        <taxon>Canalipalpata</taxon>
        <taxon>Terebellida</taxon>
        <taxon>Terebelliformia</taxon>
        <taxon>Alvinellidae</taxon>
        <taxon>Paralvinella</taxon>
    </lineage>
</organism>
<dbReference type="InterPro" id="IPR030379">
    <property type="entry name" value="G_SEPTIN_dom"/>
</dbReference>
<evidence type="ECO:0000256" key="12">
    <source>
        <dbReference type="ARBA" id="ARBA00023212"/>
    </source>
</evidence>
<dbReference type="Pfam" id="PF00735">
    <property type="entry name" value="Septin"/>
    <property type="match status" value="1"/>
</dbReference>
<evidence type="ECO:0000313" key="20">
    <source>
        <dbReference type="Proteomes" id="UP001208570"/>
    </source>
</evidence>
<feature type="region of interest" description="Disordered" evidence="17">
    <location>
        <begin position="298"/>
        <end position="368"/>
    </location>
</feature>
<gene>
    <name evidence="19" type="ORF">LSH36_3g16000</name>
</gene>
<evidence type="ECO:0000256" key="13">
    <source>
        <dbReference type="ARBA" id="ARBA00023273"/>
    </source>
</evidence>
<keyword evidence="6" id="KW-0963">Cytoplasm</keyword>
<feature type="region of interest" description="Disordered" evidence="17">
    <location>
        <begin position="1"/>
        <end position="31"/>
    </location>
</feature>
<dbReference type="GO" id="GO:0060170">
    <property type="term" value="C:ciliary membrane"/>
    <property type="evidence" value="ECO:0007669"/>
    <property type="project" value="UniProtKB-SubCell"/>
</dbReference>
<evidence type="ECO:0000256" key="2">
    <source>
        <dbReference type="ARBA" id="ARBA00004214"/>
    </source>
</evidence>
<feature type="compositionally biased region" description="Low complexity" evidence="17">
    <location>
        <begin position="241"/>
        <end position="250"/>
    </location>
</feature>
<dbReference type="InterPro" id="IPR016491">
    <property type="entry name" value="Septin"/>
</dbReference>
<keyword evidence="20" id="KW-1185">Reference proteome</keyword>
<comment type="subcellular location">
    <subcellularLocation>
        <location evidence="3">Cell projection</location>
        <location evidence="3">Cilium membrane</location>
    </subcellularLocation>
    <subcellularLocation>
        <location evidence="4">Cleavage furrow</location>
    </subcellularLocation>
    <subcellularLocation>
        <location evidence="1">Cytoplasm</location>
        <location evidence="1">Cytoskeleton</location>
        <location evidence="1">Spindle</location>
    </subcellularLocation>
    <subcellularLocation>
        <location evidence="2">Midbody</location>
    </subcellularLocation>
</comment>
<evidence type="ECO:0000256" key="11">
    <source>
        <dbReference type="ARBA" id="ARBA00023136"/>
    </source>
</evidence>
<dbReference type="SUPFAM" id="SSF52540">
    <property type="entry name" value="P-loop containing nucleoside triphosphate hydrolases"/>
    <property type="match status" value="1"/>
</dbReference>
<feature type="compositionally biased region" description="Basic and acidic residues" evidence="17">
    <location>
        <begin position="658"/>
        <end position="667"/>
    </location>
</feature>
<evidence type="ECO:0000256" key="5">
    <source>
        <dbReference type="ARBA" id="ARBA00022475"/>
    </source>
</evidence>
<keyword evidence="10 15" id="KW-0342">GTP-binding</keyword>
<keyword evidence="7" id="KW-0132">Cell division</keyword>
<feature type="region of interest" description="Disordered" evidence="17">
    <location>
        <begin position="579"/>
        <end position="645"/>
    </location>
</feature>
<name>A0AAD9KFT0_9ANNE</name>
<feature type="region of interest" description="Disordered" evidence="17">
    <location>
        <begin position="393"/>
        <end position="421"/>
    </location>
</feature>
<feature type="region of interest" description="Disordered" evidence="17">
    <location>
        <begin position="658"/>
        <end position="683"/>
    </location>
</feature>
<evidence type="ECO:0000256" key="7">
    <source>
        <dbReference type="ARBA" id="ARBA00022618"/>
    </source>
</evidence>
<dbReference type="InterPro" id="IPR008113">
    <property type="entry name" value="Septin2"/>
</dbReference>
<feature type="compositionally biased region" description="Basic and acidic residues" evidence="17">
    <location>
        <begin position="310"/>
        <end position="319"/>
    </location>
</feature>
<dbReference type="CDD" id="cd01850">
    <property type="entry name" value="CDC_Septin"/>
    <property type="match status" value="1"/>
</dbReference>
<dbReference type="GO" id="GO:0005525">
    <property type="term" value="F:GTP binding"/>
    <property type="evidence" value="ECO:0007669"/>
    <property type="project" value="UniProtKB-KW"/>
</dbReference>
<feature type="compositionally biased region" description="Basic and acidic residues" evidence="17">
    <location>
        <begin position="1045"/>
        <end position="1054"/>
    </location>
</feature>
<feature type="coiled-coil region" evidence="16">
    <location>
        <begin position="105"/>
        <end position="139"/>
    </location>
</feature>
<dbReference type="PROSITE" id="PS51719">
    <property type="entry name" value="G_SEPTIN"/>
    <property type="match status" value="1"/>
</dbReference>
<dbReference type="Gene3D" id="3.40.50.300">
    <property type="entry name" value="P-loop containing nucleotide triphosphate hydrolases"/>
    <property type="match status" value="1"/>
</dbReference>
<keyword evidence="5" id="KW-1003">Cell membrane</keyword>
<evidence type="ECO:0000256" key="6">
    <source>
        <dbReference type="ARBA" id="ARBA00022490"/>
    </source>
</evidence>
<feature type="compositionally biased region" description="Polar residues" evidence="17">
    <location>
        <begin position="184"/>
        <end position="194"/>
    </location>
</feature>
<feature type="compositionally biased region" description="Polar residues" evidence="17">
    <location>
        <begin position="1100"/>
        <end position="1112"/>
    </location>
</feature>
<dbReference type="AlphaFoldDB" id="A0AAD9KFT0"/>
<dbReference type="PRINTS" id="PR01740">
    <property type="entry name" value="SEPTIN2"/>
</dbReference>
<dbReference type="FunFam" id="3.40.50.300:FF:000064">
    <property type="entry name" value="Septin 4"/>
    <property type="match status" value="1"/>
</dbReference>
<dbReference type="InterPro" id="IPR027417">
    <property type="entry name" value="P-loop_NTPase"/>
</dbReference>
<keyword evidence="11" id="KW-0472">Membrane</keyword>
<dbReference type="GO" id="GO:0005737">
    <property type="term" value="C:cytoplasm"/>
    <property type="evidence" value="ECO:0007669"/>
    <property type="project" value="UniProtKB-ARBA"/>
</dbReference>
<feature type="region of interest" description="Disordered" evidence="17">
    <location>
        <begin position="1028"/>
        <end position="1054"/>
    </location>
</feature>
<dbReference type="PANTHER" id="PTHR18884">
    <property type="entry name" value="SEPTIN"/>
    <property type="match status" value="1"/>
</dbReference>
<evidence type="ECO:0000256" key="17">
    <source>
        <dbReference type="SAM" id="MobiDB-lite"/>
    </source>
</evidence>
<accession>A0AAD9KFT0</accession>
<dbReference type="GO" id="GO:0051301">
    <property type="term" value="P:cell division"/>
    <property type="evidence" value="ECO:0007669"/>
    <property type="project" value="UniProtKB-KW"/>
</dbReference>
<evidence type="ECO:0000256" key="16">
    <source>
        <dbReference type="SAM" id="Coils"/>
    </source>
</evidence>